<evidence type="ECO:0000313" key="2">
    <source>
        <dbReference type="Proteomes" id="UP000005536"/>
    </source>
</evidence>
<reference evidence="1 2" key="1">
    <citation type="submission" date="2010-02" db="EMBL/GenBank/DDBJ databases">
        <authorList>
            <person name="Weinstock G."/>
            <person name="Sodergren E."/>
            <person name="Clifton S."/>
            <person name="Fulton L."/>
            <person name="Fulton B."/>
            <person name="Courtney L."/>
            <person name="Fronick C."/>
            <person name="Harrison M."/>
            <person name="Strong C."/>
            <person name="Farmer C."/>
            <person name="Delahaunty K."/>
            <person name="Markovic C."/>
            <person name="Hall O."/>
            <person name="Minx P."/>
            <person name="Tomlinson C."/>
            <person name="Mitreva M."/>
            <person name="Nelson J."/>
            <person name="Hou S."/>
            <person name="Wollam A."/>
            <person name="Pepin K.H."/>
            <person name="Johnson M."/>
            <person name="Bhonagiri V."/>
            <person name="Zhang X."/>
            <person name="Suruliraj S."/>
            <person name="Warren W."/>
            <person name="Chinwalla A."/>
            <person name="Mardis E.R."/>
            <person name="Wilson R.K."/>
        </authorList>
    </citation>
    <scope>NUCLEOTIDE SEQUENCE [LARGE SCALE GENOMIC DNA]</scope>
    <source>
        <strain evidence="1 2">ATCC 29315</strain>
    </source>
</reference>
<dbReference type="AlphaFoldDB" id="D4DM16"/>
<proteinExistence type="predicted"/>
<name>D4DM16_NEIEG</name>
<sequence>MQYGAVADGNVFADNQWRTFGFGRCAAADVQHAAVLYVGARADADVVDVAAHDGARPDGYVVRQYDIADDNGGGIQVNAFAQLRQDVAEGAEVHGLLLTGFV</sequence>
<evidence type="ECO:0000313" key="1">
    <source>
        <dbReference type="EMBL" id="EFE51119.1"/>
    </source>
</evidence>
<comment type="caution">
    <text evidence="1">The sequence shown here is derived from an EMBL/GenBank/DDBJ whole genome shotgun (WGS) entry which is preliminary data.</text>
</comment>
<protein>
    <submittedName>
        <fullName evidence="1">Uncharacterized protein</fullName>
    </submittedName>
</protein>
<accession>D4DM16</accession>
<organism evidence="1 2">
    <name type="scientific">Neisseria elongata subsp. glycolytica ATCC 29315</name>
    <dbReference type="NCBI Taxonomy" id="546263"/>
    <lineage>
        <taxon>Bacteria</taxon>
        <taxon>Pseudomonadati</taxon>
        <taxon>Pseudomonadota</taxon>
        <taxon>Betaproteobacteria</taxon>
        <taxon>Neisseriales</taxon>
        <taxon>Neisseriaceae</taxon>
        <taxon>Neisseria</taxon>
    </lineage>
</organism>
<gene>
    <name evidence="1" type="ORF">NEIELOOT_00076</name>
</gene>
<dbReference type="EMBL" id="ADBF01000002">
    <property type="protein sequence ID" value="EFE51119.1"/>
    <property type="molecule type" value="Genomic_DNA"/>
</dbReference>
<dbReference type="Proteomes" id="UP000005536">
    <property type="component" value="Unassembled WGS sequence"/>
</dbReference>